<reference evidence="2" key="5">
    <citation type="journal article" date="2021" name="G3 (Bethesda)">
        <title>Aegilops tauschii genome assembly Aet v5.0 features greater sequence contiguity and improved annotation.</title>
        <authorList>
            <person name="Wang L."/>
            <person name="Zhu T."/>
            <person name="Rodriguez J.C."/>
            <person name="Deal K.R."/>
            <person name="Dubcovsky J."/>
            <person name="McGuire P.E."/>
            <person name="Lux T."/>
            <person name="Spannagl M."/>
            <person name="Mayer K.F.X."/>
            <person name="Baldrich P."/>
            <person name="Meyers B.C."/>
            <person name="Huo N."/>
            <person name="Gu Y.Q."/>
            <person name="Zhou H."/>
            <person name="Devos K.M."/>
            <person name="Bennetzen J.L."/>
            <person name="Unver T."/>
            <person name="Budak H."/>
            <person name="Gulick P.J."/>
            <person name="Galiba G."/>
            <person name="Kalapos B."/>
            <person name="Nelson D.R."/>
            <person name="Li P."/>
            <person name="You F.M."/>
            <person name="Luo M.C."/>
            <person name="Dvorak J."/>
        </authorList>
    </citation>
    <scope>NUCLEOTIDE SEQUENCE [LARGE SCALE GENOMIC DNA]</scope>
    <source>
        <strain evidence="2">cv. AL8/78</strain>
    </source>
</reference>
<keyword evidence="3" id="KW-1185">Reference proteome</keyword>
<evidence type="ECO:0000313" key="3">
    <source>
        <dbReference type="Proteomes" id="UP000015105"/>
    </source>
</evidence>
<reference evidence="2" key="3">
    <citation type="journal article" date="2017" name="Nature">
        <title>Genome sequence of the progenitor of the wheat D genome Aegilops tauschii.</title>
        <authorList>
            <person name="Luo M.C."/>
            <person name="Gu Y.Q."/>
            <person name="Puiu D."/>
            <person name="Wang H."/>
            <person name="Twardziok S.O."/>
            <person name="Deal K.R."/>
            <person name="Huo N."/>
            <person name="Zhu T."/>
            <person name="Wang L."/>
            <person name="Wang Y."/>
            <person name="McGuire P.E."/>
            <person name="Liu S."/>
            <person name="Long H."/>
            <person name="Ramasamy R.K."/>
            <person name="Rodriguez J.C."/>
            <person name="Van S.L."/>
            <person name="Yuan L."/>
            <person name="Wang Z."/>
            <person name="Xia Z."/>
            <person name="Xiao L."/>
            <person name="Anderson O.D."/>
            <person name="Ouyang S."/>
            <person name="Liang Y."/>
            <person name="Zimin A.V."/>
            <person name="Pertea G."/>
            <person name="Qi P."/>
            <person name="Bennetzen J.L."/>
            <person name="Dai X."/>
            <person name="Dawson M.W."/>
            <person name="Muller H.G."/>
            <person name="Kugler K."/>
            <person name="Rivarola-Duarte L."/>
            <person name="Spannagl M."/>
            <person name="Mayer K.F.X."/>
            <person name="Lu F.H."/>
            <person name="Bevan M.W."/>
            <person name="Leroy P."/>
            <person name="Li P."/>
            <person name="You F.M."/>
            <person name="Sun Q."/>
            <person name="Liu Z."/>
            <person name="Lyons E."/>
            <person name="Wicker T."/>
            <person name="Salzberg S.L."/>
            <person name="Devos K.M."/>
            <person name="Dvorak J."/>
        </authorList>
    </citation>
    <scope>NUCLEOTIDE SEQUENCE [LARGE SCALE GENOMIC DNA]</scope>
    <source>
        <strain evidence="2">cv. AL8/78</strain>
    </source>
</reference>
<feature type="transmembrane region" description="Helical" evidence="1">
    <location>
        <begin position="49"/>
        <end position="70"/>
    </location>
</feature>
<dbReference type="EnsemblPlants" id="AET5Gv20626900.25">
    <property type="protein sequence ID" value="AET5Gv20626900.25"/>
    <property type="gene ID" value="AET5Gv20626900"/>
</dbReference>
<feature type="transmembrane region" description="Helical" evidence="1">
    <location>
        <begin position="21"/>
        <end position="43"/>
    </location>
</feature>
<keyword evidence="1" id="KW-1133">Transmembrane helix</keyword>
<feature type="transmembrane region" description="Helical" evidence="1">
    <location>
        <begin position="97"/>
        <end position="114"/>
    </location>
</feature>
<sequence>LCCLFRRHLPHFCLVWQKRKNLNGVLIMAFLGARIMGLLELFITACMPVLNMLLVTGVGSFLATDSVGILGKEARKHLNYVSAASDSHLTTNRFRKLCVFYHVPVIFGLFYFFLRKIFRLFY</sequence>
<dbReference type="Gramene" id="AET5Gv20626900.25">
    <property type="protein sequence ID" value="AET5Gv20626900.25"/>
    <property type="gene ID" value="AET5Gv20626900"/>
</dbReference>
<protein>
    <submittedName>
        <fullName evidence="2">Uncharacterized protein</fullName>
    </submittedName>
</protein>
<evidence type="ECO:0000256" key="1">
    <source>
        <dbReference type="SAM" id="Phobius"/>
    </source>
</evidence>
<reference evidence="2" key="4">
    <citation type="submission" date="2019-03" db="UniProtKB">
        <authorList>
            <consortium name="EnsemblPlants"/>
        </authorList>
    </citation>
    <scope>IDENTIFICATION</scope>
</reference>
<proteinExistence type="predicted"/>
<evidence type="ECO:0000313" key="2">
    <source>
        <dbReference type="EnsemblPlants" id="AET5Gv20626900.25"/>
    </source>
</evidence>
<keyword evidence="1" id="KW-0472">Membrane</keyword>
<name>A0A453L4D1_AEGTS</name>
<reference evidence="3" key="1">
    <citation type="journal article" date="2014" name="Science">
        <title>Ancient hybridizations among the ancestral genomes of bread wheat.</title>
        <authorList>
            <consortium name="International Wheat Genome Sequencing Consortium,"/>
            <person name="Marcussen T."/>
            <person name="Sandve S.R."/>
            <person name="Heier L."/>
            <person name="Spannagl M."/>
            <person name="Pfeifer M."/>
            <person name="Jakobsen K.S."/>
            <person name="Wulff B.B."/>
            <person name="Steuernagel B."/>
            <person name="Mayer K.F."/>
            <person name="Olsen O.A."/>
        </authorList>
    </citation>
    <scope>NUCLEOTIDE SEQUENCE [LARGE SCALE GENOMIC DNA]</scope>
    <source>
        <strain evidence="3">cv. AL8/78</strain>
    </source>
</reference>
<keyword evidence="1" id="KW-0812">Transmembrane</keyword>
<reference evidence="3" key="2">
    <citation type="journal article" date="2017" name="Nat. Plants">
        <title>The Aegilops tauschii genome reveals multiple impacts of transposons.</title>
        <authorList>
            <person name="Zhao G."/>
            <person name="Zou C."/>
            <person name="Li K."/>
            <person name="Wang K."/>
            <person name="Li T."/>
            <person name="Gao L."/>
            <person name="Zhang X."/>
            <person name="Wang H."/>
            <person name="Yang Z."/>
            <person name="Liu X."/>
            <person name="Jiang W."/>
            <person name="Mao L."/>
            <person name="Kong X."/>
            <person name="Jiao Y."/>
            <person name="Jia J."/>
        </authorList>
    </citation>
    <scope>NUCLEOTIDE SEQUENCE [LARGE SCALE GENOMIC DNA]</scope>
    <source>
        <strain evidence="3">cv. AL8/78</strain>
    </source>
</reference>
<dbReference type="Proteomes" id="UP000015105">
    <property type="component" value="Chromosome 5D"/>
</dbReference>
<accession>A0A453L4D1</accession>
<organism evidence="2 3">
    <name type="scientific">Aegilops tauschii subsp. strangulata</name>
    <name type="common">Goatgrass</name>
    <dbReference type="NCBI Taxonomy" id="200361"/>
    <lineage>
        <taxon>Eukaryota</taxon>
        <taxon>Viridiplantae</taxon>
        <taxon>Streptophyta</taxon>
        <taxon>Embryophyta</taxon>
        <taxon>Tracheophyta</taxon>
        <taxon>Spermatophyta</taxon>
        <taxon>Magnoliopsida</taxon>
        <taxon>Liliopsida</taxon>
        <taxon>Poales</taxon>
        <taxon>Poaceae</taxon>
        <taxon>BOP clade</taxon>
        <taxon>Pooideae</taxon>
        <taxon>Triticodae</taxon>
        <taxon>Triticeae</taxon>
        <taxon>Triticinae</taxon>
        <taxon>Aegilops</taxon>
    </lineage>
</organism>
<dbReference type="AlphaFoldDB" id="A0A453L4D1"/>